<reference evidence="2 3" key="1">
    <citation type="submission" date="2024-07" db="EMBL/GenBank/DDBJ databases">
        <authorList>
            <person name="Akdeniz Z."/>
        </authorList>
    </citation>
    <scope>NUCLEOTIDE SEQUENCE [LARGE SCALE GENOMIC DNA]</scope>
</reference>
<dbReference type="Proteomes" id="UP001642409">
    <property type="component" value="Unassembled WGS sequence"/>
</dbReference>
<dbReference type="EMBL" id="CAXDID020000001">
    <property type="protein sequence ID" value="CAL5970652.1"/>
    <property type="molecule type" value="Genomic_DNA"/>
</dbReference>
<organism evidence="2 3">
    <name type="scientific">Hexamita inflata</name>
    <dbReference type="NCBI Taxonomy" id="28002"/>
    <lineage>
        <taxon>Eukaryota</taxon>
        <taxon>Metamonada</taxon>
        <taxon>Diplomonadida</taxon>
        <taxon>Hexamitidae</taxon>
        <taxon>Hexamitinae</taxon>
        <taxon>Hexamita</taxon>
    </lineage>
</organism>
<keyword evidence="1" id="KW-0812">Transmembrane</keyword>
<sequence>MELTKILIVKHIYNNIQHQYFQKQTRTSQAVMMLSYTTTPKHNDTQDYQYCHKLQNNIYKIVKNIFTTQSERETLIPLMFDSEVSAHTILLLFLSTLCISFTFIIMQLNHW</sequence>
<proteinExistence type="predicted"/>
<keyword evidence="1" id="KW-0472">Membrane</keyword>
<evidence type="ECO:0000313" key="3">
    <source>
        <dbReference type="Proteomes" id="UP001642409"/>
    </source>
</evidence>
<evidence type="ECO:0000313" key="2">
    <source>
        <dbReference type="EMBL" id="CAL5970652.1"/>
    </source>
</evidence>
<protein>
    <submittedName>
        <fullName evidence="2">Hypothetical_protein</fullName>
    </submittedName>
</protein>
<evidence type="ECO:0000256" key="1">
    <source>
        <dbReference type="SAM" id="Phobius"/>
    </source>
</evidence>
<keyword evidence="1" id="KW-1133">Transmembrane helix</keyword>
<gene>
    <name evidence="2" type="ORF">HINF_LOCUS592</name>
</gene>
<accession>A0ABP1GEU7</accession>
<feature type="transmembrane region" description="Helical" evidence="1">
    <location>
        <begin position="89"/>
        <end position="108"/>
    </location>
</feature>
<name>A0ABP1GEU7_9EUKA</name>
<keyword evidence="3" id="KW-1185">Reference proteome</keyword>
<comment type="caution">
    <text evidence="2">The sequence shown here is derived from an EMBL/GenBank/DDBJ whole genome shotgun (WGS) entry which is preliminary data.</text>
</comment>